<organism evidence="3">
    <name type="scientific">marine sediment metagenome</name>
    <dbReference type="NCBI Taxonomy" id="412755"/>
    <lineage>
        <taxon>unclassified sequences</taxon>
        <taxon>metagenomes</taxon>
        <taxon>ecological metagenomes</taxon>
    </lineage>
</organism>
<name>A0A0F9Y0Q0_9ZZZZ</name>
<evidence type="ECO:0000313" key="3">
    <source>
        <dbReference type="EMBL" id="KKN98233.1"/>
    </source>
</evidence>
<feature type="non-terminal residue" evidence="3">
    <location>
        <position position="1"/>
    </location>
</feature>
<dbReference type="PANTHER" id="PTHR44858:SF1">
    <property type="entry name" value="UDP-N-ACETYLGLUCOSAMINE--PEPTIDE N-ACETYLGLUCOSAMINYLTRANSFERASE SPINDLY-RELATED"/>
    <property type="match status" value="1"/>
</dbReference>
<dbReference type="Pfam" id="PF13424">
    <property type="entry name" value="TPR_12"/>
    <property type="match status" value="1"/>
</dbReference>
<protein>
    <submittedName>
        <fullName evidence="3">Uncharacterized protein</fullName>
    </submittedName>
</protein>
<gene>
    <name evidence="3" type="ORF">LCGC14_0147670</name>
</gene>
<dbReference type="AlphaFoldDB" id="A0A0F9Y0Q0"/>
<dbReference type="EMBL" id="LAZR01000052">
    <property type="protein sequence ID" value="KKN98233.1"/>
    <property type="molecule type" value="Genomic_DNA"/>
</dbReference>
<dbReference type="PROSITE" id="PS50293">
    <property type="entry name" value="TPR_REGION"/>
    <property type="match status" value="1"/>
</dbReference>
<proteinExistence type="predicted"/>
<evidence type="ECO:0000256" key="2">
    <source>
        <dbReference type="ARBA" id="ARBA00022803"/>
    </source>
</evidence>
<dbReference type="Pfam" id="PF13181">
    <property type="entry name" value="TPR_8"/>
    <property type="match status" value="1"/>
</dbReference>
<dbReference type="InterPro" id="IPR050498">
    <property type="entry name" value="Ycf3"/>
</dbReference>
<dbReference type="PROSITE" id="PS50005">
    <property type="entry name" value="TPR"/>
    <property type="match status" value="3"/>
</dbReference>
<reference evidence="3" key="1">
    <citation type="journal article" date="2015" name="Nature">
        <title>Complex archaea that bridge the gap between prokaryotes and eukaryotes.</title>
        <authorList>
            <person name="Spang A."/>
            <person name="Saw J.H."/>
            <person name="Jorgensen S.L."/>
            <person name="Zaremba-Niedzwiedzka K."/>
            <person name="Martijn J."/>
            <person name="Lind A.E."/>
            <person name="van Eijk R."/>
            <person name="Schleper C."/>
            <person name="Guy L."/>
            <person name="Ettema T.J."/>
        </authorList>
    </citation>
    <scope>NUCLEOTIDE SEQUENCE</scope>
</reference>
<accession>A0A0F9Y0Q0</accession>
<dbReference type="InterPro" id="IPR011990">
    <property type="entry name" value="TPR-like_helical_dom_sf"/>
</dbReference>
<comment type="caution">
    <text evidence="3">The sequence shown here is derived from an EMBL/GenBank/DDBJ whole genome shotgun (WGS) entry which is preliminary data.</text>
</comment>
<dbReference type="SMART" id="SM00028">
    <property type="entry name" value="TPR"/>
    <property type="match status" value="4"/>
</dbReference>
<dbReference type="InterPro" id="IPR019734">
    <property type="entry name" value="TPR_rpt"/>
</dbReference>
<dbReference type="PANTHER" id="PTHR44858">
    <property type="entry name" value="TETRATRICOPEPTIDE REPEAT PROTEIN 6"/>
    <property type="match status" value="1"/>
</dbReference>
<keyword evidence="2" id="KW-0802">TPR repeat</keyword>
<dbReference type="SUPFAM" id="SSF48452">
    <property type="entry name" value="TPR-like"/>
    <property type="match status" value="1"/>
</dbReference>
<keyword evidence="1" id="KW-0677">Repeat</keyword>
<evidence type="ECO:0000256" key="1">
    <source>
        <dbReference type="ARBA" id="ARBA00022737"/>
    </source>
</evidence>
<sequence length="191" mass="21760">PNTVVVWESLGMIYRDIQRFVDGATDWAIDSFERAIELEEKNPILHTEVGKLYLALNDTEKAKQSFARAKELKPDYVDALIQEILLYEKDGSLDTAIKRMEELARAYPFNVDVQFQLGRLYFNNGESDKAIIQFEGVISLVPNHSNSLYSLGIAYSTRGDKEKAISIFERVLELNPANQDIVNKLEELKGE</sequence>
<dbReference type="Gene3D" id="1.25.40.10">
    <property type="entry name" value="Tetratricopeptide repeat domain"/>
    <property type="match status" value="2"/>
</dbReference>